<protein>
    <submittedName>
        <fullName evidence="2">Uncharacterized protein</fullName>
    </submittedName>
</protein>
<evidence type="ECO:0000313" key="2">
    <source>
        <dbReference type="EMBL" id="KAF2108335.1"/>
    </source>
</evidence>
<dbReference type="EMBL" id="ML977348">
    <property type="protein sequence ID" value="KAF2108335.1"/>
    <property type="molecule type" value="Genomic_DNA"/>
</dbReference>
<proteinExistence type="predicted"/>
<reference evidence="2" key="1">
    <citation type="journal article" date="2020" name="Stud. Mycol.">
        <title>101 Dothideomycetes genomes: a test case for predicting lifestyles and emergence of pathogens.</title>
        <authorList>
            <person name="Haridas S."/>
            <person name="Albert R."/>
            <person name="Binder M."/>
            <person name="Bloem J."/>
            <person name="Labutti K."/>
            <person name="Salamov A."/>
            <person name="Andreopoulos B."/>
            <person name="Baker S."/>
            <person name="Barry K."/>
            <person name="Bills G."/>
            <person name="Bluhm B."/>
            <person name="Cannon C."/>
            <person name="Castanera R."/>
            <person name="Culley D."/>
            <person name="Daum C."/>
            <person name="Ezra D."/>
            <person name="Gonzalez J."/>
            <person name="Henrissat B."/>
            <person name="Kuo A."/>
            <person name="Liang C."/>
            <person name="Lipzen A."/>
            <person name="Lutzoni F."/>
            <person name="Magnuson J."/>
            <person name="Mondo S."/>
            <person name="Nolan M."/>
            <person name="Ohm R."/>
            <person name="Pangilinan J."/>
            <person name="Park H.-J."/>
            <person name="Ramirez L."/>
            <person name="Alfaro M."/>
            <person name="Sun H."/>
            <person name="Tritt A."/>
            <person name="Yoshinaga Y."/>
            <person name="Zwiers L.-H."/>
            <person name="Turgeon B."/>
            <person name="Goodwin S."/>
            <person name="Spatafora J."/>
            <person name="Crous P."/>
            <person name="Grigoriev I."/>
        </authorList>
    </citation>
    <scope>NUCLEOTIDE SEQUENCE</scope>
    <source>
        <strain evidence="2">CBS 627.86</strain>
    </source>
</reference>
<dbReference type="Proteomes" id="UP000799770">
    <property type="component" value="Unassembled WGS sequence"/>
</dbReference>
<evidence type="ECO:0000313" key="3">
    <source>
        <dbReference type="Proteomes" id="UP000799770"/>
    </source>
</evidence>
<name>A0A6A5YML4_9PLEO</name>
<feature type="region of interest" description="Disordered" evidence="1">
    <location>
        <begin position="1"/>
        <end position="21"/>
    </location>
</feature>
<keyword evidence="3" id="KW-1185">Reference proteome</keyword>
<evidence type="ECO:0000256" key="1">
    <source>
        <dbReference type="SAM" id="MobiDB-lite"/>
    </source>
</evidence>
<gene>
    <name evidence="2" type="ORF">BDV96DRAFT_264246</name>
</gene>
<sequence length="161" mass="17361">MTTIPSPQHVNKSQDASVTTPRKTIARCRYMNSGTRRASGSPGGVWSGVSRWPGFRCTEASLASIYKGPSSLTARKDGIHLLFHVARTFRNLAFNGKIHLTAHRMRPDTFDLQAVAPSDPARAEVGVEPNLGPAAGVRVPSHGNLEAAAHVNGRVQLFQSH</sequence>
<accession>A0A6A5YML4</accession>
<organism evidence="2 3">
    <name type="scientific">Lophiotrema nucula</name>
    <dbReference type="NCBI Taxonomy" id="690887"/>
    <lineage>
        <taxon>Eukaryota</taxon>
        <taxon>Fungi</taxon>
        <taxon>Dikarya</taxon>
        <taxon>Ascomycota</taxon>
        <taxon>Pezizomycotina</taxon>
        <taxon>Dothideomycetes</taxon>
        <taxon>Pleosporomycetidae</taxon>
        <taxon>Pleosporales</taxon>
        <taxon>Lophiotremataceae</taxon>
        <taxon>Lophiotrema</taxon>
    </lineage>
</organism>
<dbReference type="AlphaFoldDB" id="A0A6A5YML4"/>